<evidence type="ECO:0000256" key="14">
    <source>
        <dbReference type="ARBA" id="ARBA00023157"/>
    </source>
</evidence>
<evidence type="ECO:0000256" key="5">
    <source>
        <dbReference type="ARBA" id="ARBA00022676"/>
    </source>
</evidence>
<dbReference type="GO" id="GO:0030246">
    <property type="term" value="F:carbohydrate binding"/>
    <property type="evidence" value="ECO:0007669"/>
    <property type="project" value="UniProtKB-KW"/>
</dbReference>
<dbReference type="Gene3D" id="2.80.10.50">
    <property type="match status" value="1"/>
</dbReference>
<dbReference type="GO" id="GO:0046872">
    <property type="term" value="F:metal ion binding"/>
    <property type="evidence" value="ECO:0007669"/>
    <property type="project" value="UniProtKB-KW"/>
</dbReference>
<sequence length="593" mass="66571">MNQILRKVGLRINLRRVRAGRVVVALVALMLCAVVLVSFRNSRSSSGWSSGPHASGAPKPSPKPVFRQDALGNFEPGAEPVGDGPGEGGRPHYPSPEKVNEAQQSAAEYGMTMTVSDDISMTRTIPDTRNPECRHWDYAEDLPKASVIVVFHNEGWSTLLRTVHTVLSRSPPQFLEEVLLVDDFSDKPALGGPLENYIARFNGKVRLLRNDKREGLIRTRSKGAEYARGEVVLFLDAHCEVNSNWLPPLLAPIRRDPTVMTVPVIDGIDHETFEYRPVYQGKSLSRGIFEWGMLYKETDVPTQEARRHEYVSEPFQSPTHAGGLFAIHKDFFLKLGGYDPGLLVWGGENFELSFKVWQCGGSIEWVPCSRVGHVYRNFMPYSFGKLGESKKGPLITTNYKRVIEVWFDEEHKEYFYTREPMARFVDAGDLTEQLALKERLGCKPFKWFMENVAYDVYEKYPKLPPNLHVGELRNAATGNCLDTMGRAAPTPMGTAHCHGLGNNQLVRLNAQGQMGIGERCVEADGRTVKLLFCRLGSVDGPWAYNADSKTMMHTPTKKCLAVHPHTGDLHLAVCAPINEYQKWAFREIVPKWA</sequence>
<dbReference type="EC" id="2.4.1.-" evidence="17"/>
<feature type="domain" description="Ricin B lectin" evidence="19">
    <location>
        <begin position="469"/>
        <end position="586"/>
    </location>
</feature>
<feature type="transmembrane region" description="Helical" evidence="17">
    <location>
        <begin position="21"/>
        <end position="39"/>
    </location>
</feature>
<feature type="region of interest" description="Disordered" evidence="18">
    <location>
        <begin position="43"/>
        <end position="104"/>
    </location>
</feature>
<dbReference type="AlphaFoldDB" id="A0A7R9C268"/>
<feature type="compositionally biased region" description="Low complexity" evidence="18">
    <location>
        <begin position="43"/>
        <end position="56"/>
    </location>
</feature>
<evidence type="ECO:0000256" key="1">
    <source>
        <dbReference type="ARBA" id="ARBA00001936"/>
    </source>
</evidence>
<evidence type="ECO:0000256" key="15">
    <source>
        <dbReference type="ARBA" id="ARBA00023180"/>
    </source>
</evidence>
<dbReference type="SMART" id="SM00458">
    <property type="entry name" value="RICIN"/>
    <property type="match status" value="1"/>
</dbReference>
<evidence type="ECO:0000256" key="6">
    <source>
        <dbReference type="ARBA" id="ARBA00022679"/>
    </source>
</evidence>
<comment type="pathway">
    <text evidence="3 17">Protein modification; protein glycosylation.</text>
</comment>
<dbReference type="Pfam" id="PF00535">
    <property type="entry name" value="Glycos_transf_2"/>
    <property type="match status" value="1"/>
</dbReference>
<organism evidence="20">
    <name type="scientific">Notodromas monacha</name>
    <dbReference type="NCBI Taxonomy" id="399045"/>
    <lineage>
        <taxon>Eukaryota</taxon>
        <taxon>Metazoa</taxon>
        <taxon>Ecdysozoa</taxon>
        <taxon>Arthropoda</taxon>
        <taxon>Crustacea</taxon>
        <taxon>Oligostraca</taxon>
        <taxon>Ostracoda</taxon>
        <taxon>Podocopa</taxon>
        <taxon>Podocopida</taxon>
        <taxon>Cypridocopina</taxon>
        <taxon>Cypridoidea</taxon>
        <taxon>Cyprididae</taxon>
        <taxon>Notodromas</taxon>
    </lineage>
</organism>
<keyword evidence="21" id="KW-1185">Reference proteome</keyword>
<evidence type="ECO:0000256" key="8">
    <source>
        <dbReference type="ARBA" id="ARBA00022723"/>
    </source>
</evidence>
<dbReference type="GO" id="GO:0006493">
    <property type="term" value="P:protein O-linked glycosylation"/>
    <property type="evidence" value="ECO:0007669"/>
    <property type="project" value="TreeGrafter"/>
</dbReference>
<keyword evidence="14 17" id="KW-1015">Disulfide bond</keyword>
<keyword evidence="13 17" id="KW-0472">Membrane</keyword>
<evidence type="ECO:0000256" key="18">
    <source>
        <dbReference type="SAM" id="MobiDB-lite"/>
    </source>
</evidence>
<keyword evidence="11 17" id="KW-1133">Transmembrane helix</keyword>
<evidence type="ECO:0000313" key="21">
    <source>
        <dbReference type="Proteomes" id="UP000678499"/>
    </source>
</evidence>
<reference evidence="20" key="1">
    <citation type="submission" date="2020-11" db="EMBL/GenBank/DDBJ databases">
        <authorList>
            <person name="Tran Van P."/>
        </authorList>
    </citation>
    <scope>NUCLEOTIDE SEQUENCE</scope>
</reference>
<keyword evidence="6 17" id="KW-0808">Transferase</keyword>
<dbReference type="InterPro" id="IPR000772">
    <property type="entry name" value="Ricin_B_lectin"/>
</dbReference>
<evidence type="ECO:0000256" key="12">
    <source>
        <dbReference type="ARBA" id="ARBA00023034"/>
    </source>
</evidence>
<keyword evidence="7 17" id="KW-0812">Transmembrane</keyword>
<keyword evidence="5 17" id="KW-0328">Glycosyltransferase</keyword>
<proteinExistence type="inferred from homology"/>
<evidence type="ECO:0000256" key="13">
    <source>
        <dbReference type="ARBA" id="ARBA00023136"/>
    </source>
</evidence>
<dbReference type="SUPFAM" id="SSF50370">
    <property type="entry name" value="Ricin B-like lectins"/>
    <property type="match status" value="1"/>
</dbReference>
<dbReference type="EMBL" id="OA889598">
    <property type="protein sequence ID" value="CAD7284271.1"/>
    <property type="molecule type" value="Genomic_DNA"/>
</dbReference>
<dbReference type="CDD" id="cd23437">
    <property type="entry name" value="beta-trefoil_Ricin_GALNT7"/>
    <property type="match status" value="1"/>
</dbReference>
<evidence type="ECO:0000313" key="20">
    <source>
        <dbReference type="EMBL" id="CAD7284271.1"/>
    </source>
</evidence>
<name>A0A7R9C268_9CRUS</name>
<gene>
    <name evidence="20" type="ORF">NMOB1V02_LOCUS11878</name>
</gene>
<dbReference type="PROSITE" id="PS50231">
    <property type="entry name" value="RICIN_B_LECTIN"/>
    <property type="match status" value="1"/>
</dbReference>
<dbReference type="OrthoDB" id="6072411at2759"/>
<dbReference type="Gene3D" id="3.90.550.10">
    <property type="entry name" value="Spore Coat Polysaccharide Biosynthesis Protein SpsA, Chain A"/>
    <property type="match status" value="1"/>
</dbReference>
<dbReference type="PANTHER" id="PTHR11675">
    <property type="entry name" value="N-ACETYLGALACTOSAMINYLTRANSFERASE"/>
    <property type="match status" value="1"/>
</dbReference>
<comment type="subcellular location">
    <subcellularLocation>
        <location evidence="2 17">Golgi apparatus membrane</location>
        <topology evidence="2 17">Single-pass type II membrane protein</topology>
    </subcellularLocation>
</comment>
<comment type="cofactor">
    <cofactor evidence="1 17">
        <name>Mn(2+)</name>
        <dbReference type="ChEBI" id="CHEBI:29035"/>
    </cofactor>
</comment>
<evidence type="ECO:0000256" key="10">
    <source>
        <dbReference type="ARBA" id="ARBA00022968"/>
    </source>
</evidence>
<comment type="similarity">
    <text evidence="4 17">Belongs to the glycosyltransferase 2 family. GalNAc-T subfamily.</text>
</comment>
<evidence type="ECO:0000256" key="17">
    <source>
        <dbReference type="RuleBase" id="RU361242"/>
    </source>
</evidence>
<evidence type="ECO:0000259" key="19">
    <source>
        <dbReference type="SMART" id="SM00458"/>
    </source>
</evidence>
<dbReference type="Proteomes" id="UP000678499">
    <property type="component" value="Unassembled WGS sequence"/>
</dbReference>
<dbReference type="FunFam" id="2.80.10.50:FF:000019">
    <property type="entry name" value="Polypeptide N-acetylgalactosaminyltransferase"/>
    <property type="match status" value="1"/>
</dbReference>
<dbReference type="UniPathway" id="UPA00378"/>
<keyword evidence="8" id="KW-0479">Metal-binding</keyword>
<evidence type="ECO:0000256" key="7">
    <source>
        <dbReference type="ARBA" id="ARBA00022692"/>
    </source>
</evidence>
<dbReference type="CDD" id="cd02510">
    <property type="entry name" value="pp-GalNAc-T"/>
    <property type="match status" value="1"/>
</dbReference>
<dbReference type="FunFam" id="3.90.550.10:FF:000053">
    <property type="entry name" value="Polypeptide N-acetylgalactosaminyltransferase"/>
    <property type="match status" value="1"/>
</dbReference>
<dbReference type="InterPro" id="IPR035992">
    <property type="entry name" value="Ricin_B-like_lectins"/>
</dbReference>
<evidence type="ECO:0000256" key="16">
    <source>
        <dbReference type="ARBA" id="ARBA00023211"/>
    </source>
</evidence>
<evidence type="ECO:0000256" key="2">
    <source>
        <dbReference type="ARBA" id="ARBA00004323"/>
    </source>
</evidence>
<dbReference type="GO" id="GO:0000139">
    <property type="term" value="C:Golgi membrane"/>
    <property type="evidence" value="ECO:0007669"/>
    <property type="project" value="UniProtKB-SubCell"/>
</dbReference>
<keyword evidence="9 17" id="KW-0430">Lectin</keyword>
<dbReference type="InterPro" id="IPR001173">
    <property type="entry name" value="Glyco_trans_2-like"/>
</dbReference>
<evidence type="ECO:0000256" key="3">
    <source>
        <dbReference type="ARBA" id="ARBA00004922"/>
    </source>
</evidence>
<evidence type="ECO:0000256" key="4">
    <source>
        <dbReference type="ARBA" id="ARBA00005680"/>
    </source>
</evidence>
<dbReference type="InterPro" id="IPR045885">
    <property type="entry name" value="GalNAc-T"/>
</dbReference>
<dbReference type="PANTHER" id="PTHR11675:SF68">
    <property type="entry name" value="N-ACETYLGALACTOSAMINYLTRANSFERASE 7"/>
    <property type="match status" value="1"/>
</dbReference>
<keyword evidence="16 17" id="KW-0464">Manganese</keyword>
<accession>A0A7R9C268</accession>
<evidence type="ECO:0000256" key="11">
    <source>
        <dbReference type="ARBA" id="ARBA00022989"/>
    </source>
</evidence>
<dbReference type="EMBL" id="CAJPEX010007561">
    <property type="protein sequence ID" value="CAG0924423.1"/>
    <property type="molecule type" value="Genomic_DNA"/>
</dbReference>
<keyword evidence="12 17" id="KW-0333">Golgi apparatus</keyword>
<evidence type="ECO:0000256" key="9">
    <source>
        <dbReference type="ARBA" id="ARBA00022734"/>
    </source>
</evidence>
<keyword evidence="15" id="KW-0325">Glycoprotein</keyword>
<dbReference type="InterPro" id="IPR029044">
    <property type="entry name" value="Nucleotide-diphossugar_trans"/>
</dbReference>
<dbReference type="SUPFAM" id="SSF53448">
    <property type="entry name" value="Nucleotide-diphospho-sugar transferases"/>
    <property type="match status" value="1"/>
</dbReference>
<dbReference type="Pfam" id="PF00652">
    <property type="entry name" value="Ricin_B_lectin"/>
    <property type="match status" value="1"/>
</dbReference>
<protein>
    <recommendedName>
        <fullName evidence="17">Polypeptide N-acetylgalactosaminyltransferase</fullName>
        <ecNumber evidence="17">2.4.1.-</ecNumber>
    </recommendedName>
    <alternativeName>
        <fullName evidence="17">Protein-UDP acetylgalactosaminyltransferase</fullName>
    </alternativeName>
</protein>
<keyword evidence="10" id="KW-0735">Signal-anchor</keyword>
<dbReference type="GO" id="GO:0004653">
    <property type="term" value="F:polypeptide N-acetylgalactosaminyltransferase activity"/>
    <property type="evidence" value="ECO:0007669"/>
    <property type="project" value="TreeGrafter"/>
</dbReference>